<evidence type="ECO:0000313" key="2">
    <source>
        <dbReference type="Proteomes" id="UP001179952"/>
    </source>
</evidence>
<comment type="caution">
    <text evidence="1">The sequence shown here is derived from an EMBL/GenBank/DDBJ whole genome shotgun (WGS) entry which is preliminary data.</text>
</comment>
<dbReference type="AlphaFoldDB" id="A0AAV9BM47"/>
<name>A0AAV9BM47_ACOGR</name>
<gene>
    <name evidence="1" type="ORF">QJS04_geneDACA003679</name>
</gene>
<sequence>MHDCNHRIGTLLELHHREHINPGIVLLFAACQRCPIQSEMPLHLVEWGRGFFWDQCQSNASVGPFWCLQCPDTSC</sequence>
<dbReference type="PROSITE" id="PS51257">
    <property type="entry name" value="PROKAR_LIPOPROTEIN"/>
    <property type="match status" value="1"/>
</dbReference>
<dbReference type="EMBL" id="JAUJYN010000002">
    <property type="protein sequence ID" value="KAK1277828.1"/>
    <property type="molecule type" value="Genomic_DNA"/>
</dbReference>
<reference evidence="1" key="1">
    <citation type="journal article" date="2023" name="Nat. Commun.">
        <title>Diploid and tetraploid genomes of Acorus and the evolution of monocots.</title>
        <authorList>
            <person name="Ma L."/>
            <person name="Liu K.W."/>
            <person name="Li Z."/>
            <person name="Hsiao Y.Y."/>
            <person name="Qi Y."/>
            <person name="Fu T."/>
            <person name="Tang G.D."/>
            <person name="Zhang D."/>
            <person name="Sun W.H."/>
            <person name="Liu D.K."/>
            <person name="Li Y."/>
            <person name="Chen G.Z."/>
            <person name="Liu X.D."/>
            <person name="Liao X.Y."/>
            <person name="Jiang Y.T."/>
            <person name="Yu X."/>
            <person name="Hao Y."/>
            <person name="Huang J."/>
            <person name="Zhao X.W."/>
            <person name="Ke S."/>
            <person name="Chen Y.Y."/>
            <person name="Wu W.L."/>
            <person name="Hsu J.L."/>
            <person name="Lin Y.F."/>
            <person name="Huang M.D."/>
            <person name="Li C.Y."/>
            <person name="Huang L."/>
            <person name="Wang Z.W."/>
            <person name="Zhao X."/>
            <person name="Zhong W.Y."/>
            <person name="Peng D.H."/>
            <person name="Ahmad S."/>
            <person name="Lan S."/>
            <person name="Zhang J.S."/>
            <person name="Tsai W.C."/>
            <person name="Van de Peer Y."/>
            <person name="Liu Z.J."/>
        </authorList>
    </citation>
    <scope>NUCLEOTIDE SEQUENCE</scope>
    <source>
        <strain evidence="1">SCP</strain>
    </source>
</reference>
<evidence type="ECO:0000313" key="1">
    <source>
        <dbReference type="EMBL" id="KAK1277828.1"/>
    </source>
</evidence>
<protein>
    <submittedName>
        <fullName evidence="1">Uncharacterized protein</fullName>
    </submittedName>
</protein>
<dbReference type="Proteomes" id="UP001179952">
    <property type="component" value="Unassembled WGS sequence"/>
</dbReference>
<proteinExistence type="predicted"/>
<accession>A0AAV9BM47</accession>
<reference evidence="1" key="2">
    <citation type="submission" date="2023-06" db="EMBL/GenBank/DDBJ databases">
        <authorList>
            <person name="Ma L."/>
            <person name="Liu K.-W."/>
            <person name="Li Z."/>
            <person name="Hsiao Y.-Y."/>
            <person name="Qi Y."/>
            <person name="Fu T."/>
            <person name="Tang G."/>
            <person name="Zhang D."/>
            <person name="Sun W.-H."/>
            <person name="Liu D.-K."/>
            <person name="Li Y."/>
            <person name="Chen G.-Z."/>
            <person name="Liu X.-D."/>
            <person name="Liao X.-Y."/>
            <person name="Jiang Y.-T."/>
            <person name="Yu X."/>
            <person name="Hao Y."/>
            <person name="Huang J."/>
            <person name="Zhao X.-W."/>
            <person name="Ke S."/>
            <person name="Chen Y.-Y."/>
            <person name="Wu W.-L."/>
            <person name="Hsu J.-L."/>
            <person name="Lin Y.-F."/>
            <person name="Huang M.-D."/>
            <person name="Li C.-Y."/>
            <person name="Huang L."/>
            <person name="Wang Z.-W."/>
            <person name="Zhao X."/>
            <person name="Zhong W.-Y."/>
            <person name="Peng D.-H."/>
            <person name="Ahmad S."/>
            <person name="Lan S."/>
            <person name="Zhang J.-S."/>
            <person name="Tsai W.-C."/>
            <person name="Van De Peer Y."/>
            <person name="Liu Z.-J."/>
        </authorList>
    </citation>
    <scope>NUCLEOTIDE SEQUENCE</scope>
    <source>
        <strain evidence="1">SCP</strain>
        <tissue evidence="1">Leaves</tissue>
    </source>
</reference>
<keyword evidence="2" id="KW-1185">Reference proteome</keyword>
<organism evidence="1 2">
    <name type="scientific">Acorus gramineus</name>
    <name type="common">Dwarf sweet flag</name>
    <dbReference type="NCBI Taxonomy" id="55184"/>
    <lineage>
        <taxon>Eukaryota</taxon>
        <taxon>Viridiplantae</taxon>
        <taxon>Streptophyta</taxon>
        <taxon>Embryophyta</taxon>
        <taxon>Tracheophyta</taxon>
        <taxon>Spermatophyta</taxon>
        <taxon>Magnoliopsida</taxon>
        <taxon>Liliopsida</taxon>
        <taxon>Acoraceae</taxon>
        <taxon>Acorus</taxon>
    </lineage>
</organism>